<gene>
    <name evidence="1" type="ORF">COLO4_33883</name>
</gene>
<dbReference type="EMBL" id="AWUE01021928">
    <property type="protein sequence ID" value="OMO60244.1"/>
    <property type="molecule type" value="Genomic_DNA"/>
</dbReference>
<keyword evidence="2" id="KW-1185">Reference proteome</keyword>
<accession>A0A1R3GQ55</accession>
<dbReference type="AlphaFoldDB" id="A0A1R3GQ55"/>
<reference evidence="2" key="1">
    <citation type="submission" date="2013-09" db="EMBL/GenBank/DDBJ databases">
        <title>Corchorus olitorius genome sequencing.</title>
        <authorList>
            <person name="Alam M."/>
            <person name="Haque M.S."/>
            <person name="Islam M.S."/>
            <person name="Emdad E.M."/>
            <person name="Islam M.M."/>
            <person name="Ahmed B."/>
            <person name="Halim A."/>
            <person name="Hossen Q.M.M."/>
            <person name="Hossain M.Z."/>
            <person name="Ahmed R."/>
            <person name="Khan M.M."/>
            <person name="Islam R."/>
            <person name="Rashid M.M."/>
            <person name="Khan S.A."/>
            <person name="Rahman M.S."/>
            <person name="Alam M."/>
            <person name="Yahiya A.S."/>
            <person name="Khan M.S."/>
            <person name="Azam M.S."/>
            <person name="Haque T."/>
            <person name="Lashkar M.Z.H."/>
            <person name="Akhand A.I."/>
            <person name="Morshed G."/>
            <person name="Roy S."/>
            <person name="Uddin K.S."/>
            <person name="Rabeya T."/>
            <person name="Hossain A.S."/>
            <person name="Chowdhury A."/>
            <person name="Snigdha A.R."/>
            <person name="Mortoza M.S."/>
            <person name="Matin S.A."/>
            <person name="Hoque S.M.E."/>
            <person name="Islam M.K."/>
            <person name="Roy D.K."/>
            <person name="Haider R."/>
            <person name="Moosa M.M."/>
            <person name="Elias S.M."/>
            <person name="Hasan A.M."/>
            <person name="Jahan S."/>
            <person name="Shafiuddin M."/>
            <person name="Mahmood N."/>
            <person name="Shommy N.S."/>
        </authorList>
    </citation>
    <scope>NUCLEOTIDE SEQUENCE [LARGE SCALE GENOMIC DNA]</scope>
    <source>
        <strain evidence="2">cv. O-4</strain>
    </source>
</reference>
<name>A0A1R3GQ55_9ROSI</name>
<organism evidence="1 2">
    <name type="scientific">Corchorus olitorius</name>
    <dbReference type="NCBI Taxonomy" id="93759"/>
    <lineage>
        <taxon>Eukaryota</taxon>
        <taxon>Viridiplantae</taxon>
        <taxon>Streptophyta</taxon>
        <taxon>Embryophyta</taxon>
        <taxon>Tracheophyta</taxon>
        <taxon>Spermatophyta</taxon>
        <taxon>Magnoliopsida</taxon>
        <taxon>eudicotyledons</taxon>
        <taxon>Gunneridae</taxon>
        <taxon>Pentapetalae</taxon>
        <taxon>rosids</taxon>
        <taxon>malvids</taxon>
        <taxon>Malvales</taxon>
        <taxon>Malvaceae</taxon>
        <taxon>Grewioideae</taxon>
        <taxon>Apeibeae</taxon>
        <taxon>Corchorus</taxon>
    </lineage>
</organism>
<protein>
    <submittedName>
        <fullName evidence="1">Uncharacterized protein</fullName>
    </submittedName>
</protein>
<sequence>MALVVYKGKDQENELNLLKNKSFKKLNLKRSDLKRFGHKIKKELVS</sequence>
<dbReference type="Proteomes" id="UP000187203">
    <property type="component" value="Unassembled WGS sequence"/>
</dbReference>
<evidence type="ECO:0000313" key="2">
    <source>
        <dbReference type="Proteomes" id="UP000187203"/>
    </source>
</evidence>
<evidence type="ECO:0000313" key="1">
    <source>
        <dbReference type="EMBL" id="OMO60244.1"/>
    </source>
</evidence>
<proteinExistence type="predicted"/>
<comment type="caution">
    <text evidence="1">The sequence shown here is derived from an EMBL/GenBank/DDBJ whole genome shotgun (WGS) entry which is preliminary data.</text>
</comment>